<dbReference type="EMBL" id="VJMH01005413">
    <property type="protein sequence ID" value="KAF0696269.1"/>
    <property type="molecule type" value="Genomic_DNA"/>
</dbReference>
<dbReference type="Proteomes" id="UP000332933">
    <property type="component" value="Unassembled WGS sequence"/>
</dbReference>
<name>A0A485KYK7_9STRA</name>
<evidence type="ECO:0000313" key="4">
    <source>
        <dbReference type="Proteomes" id="UP000332933"/>
    </source>
</evidence>
<feature type="compositionally biased region" description="Pro residues" evidence="1">
    <location>
        <begin position="186"/>
        <end position="205"/>
    </location>
</feature>
<dbReference type="Pfam" id="PF14769">
    <property type="entry name" value="CLAMP"/>
    <property type="match status" value="1"/>
</dbReference>
<dbReference type="AlphaFoldDB" id="A0A485KYK7"/>
<keyword evidence="4" id="KW-1185">Reference proteome</keyword>
<protein>
    <submittedName>
        <fullName evidence="3">Aste57867_12967 protein</fullName>
    </submittedName>
</protein>
<proteinExistence type="predicted"/>
<dbReference type="PANTHER" id="PTHR28457:SF1">
    <property type="entry name" value="CILIA- AND FLAGELLA-ASSOCIATED PROTEIN 119"/>
    <property type="match status" value="1"/>
</dbReference>
<evidence type="ECO:0000313" key="2">
    <source>
        <dbReference type="EMBL" id="KAF0696269.1"/>
    </source>
</evidence>
<reference evidence="3 4" key="1">
    <citation type="submission" date="2019-03" db="EMBL/GenBank/DDBJ databases">
        <authorList>
            <person name="Gaulin E."/>
            <person name="Dumas B."/>
        </authorList>
    </citation>
    <scope>NUCLEOTIDE SEQUENCE [LARGE SCALE GENOMIC DNA]</scope>
    <source>
        <strain evidence="3">CBS 568.67</strain>
    </source>
</reference>
<reference evidence="2" key="2">
    <citation type="submission" date="2019-06" db="EMBL/GenBank/DDBJ databases">
        <title>Genomics analysis of Aphanomyces spp. identifies a new class of oomycete effector associated with host adaptation.</title>
        <authorList>
            <person name="Gaulin E."/>
        </authorList>
    </citation>
    <scope>NUCLEOTIDE SEQUENCE</scope>
    <source>
        <strain evidence="2">CBS 578.67</strain>
    </source>
</reference>
<dbReference type="PANTHER" id="PTHR28457">
    <property type="entry name" value="COILED-COIL DOMAIN-CONTAINING PROTEIN 189"/>
    <property type="match status" value="1"/>
</dbReference>
<sequence length="205" mass="23235">MTDNLAWRLISAKDIDALAAVHDSEACRELFRTIFVFPTSSAPSELLLDLYMYLYALCKERELNPLKTSVLLAIMHRVIQRDLFLQSVDHGKQPPWTLPESFAHFQSLLLRHSVERPPVSAGIFDARDVAATVEYITHSYYRHFHLYQSLFIPQAHVSIVQTTCMDIAKPKSMPPLSQAVMQRPKVQPPPPSEDVPPPPGNSETM</sequence>
<dbReference type="InterPro" id="IPR032727">
    <property type="entry name" value="CLAMP"/>
</dbReference>
<accession>A0A485KYK7</accession>
<evidence type="ECO:0000256" key="1">
    <source>
        <dbReference type="SAM" id="MobiDB-lite"/>
    </source>
</evidence>
<feature type="region of interest" description="Disordered" evidence="1">
    <location>
        <begin position="171"/>
        <end position="205"/>
    </location>
</feature>
<dbReference type="OrthoDB" id="425082at2759"/>
<evidence type="ECO:0000313" key="3">
    <source>
        <dbReference type="EMBL" id="VFT89813.1"/>
    </source>
</evidence>
<organism evidence="3 4">
    <name type="scientific">Aphanomyces stellatus</name>
    <dbReference type="NCBI Taxonomy" id="120398"/>
    <lineage>
        <taxon>Eukaryota</taxon>
        <taxon>Sar</taxon>
        <taxon>Stramenopiles</taxon>
        <taxon>Oomycota</taxon>
        <taxon>Saprolegniomycetes</taxon>
        <taxon>Saprolegniales</taxon>
        <taxon>Verrucalvaceae</taxon>
        <taxon>Aphanomyces</taxon>
    </lineage>
</organism>
<dbReference type="EMBL" id="CAADRA010005434">
    <property type="protein sequence ID" value="VFT89813.1"/>
    <property type="molecule type" value="Genomic_DNA"/>
</dbReference>
<gene>
    <name evidence="3" type="primary">Aste57867_12967</name>
    <name evidence="2" type="ORF">As57867_012919</name>
    <name evidence="3" type="ORF">ASTE57867_12967</name>
</gene>